<dbReference type="InterPro" id="IPR041657">
    <property type="entry name" value="HTH_17"/>
</dbReference>
<accession>A0ABP9HD96</accession>
<evidence type="ECO:0000313" key="3">
    <source>
        <dbReference type="Proteomes" id="UP001501692"/>
    </source>
</evidence>
<comment type="caution">
    <text evidence="2">The sequence shown here is derived from an EMBL/GenBank/DDBJ whole genome shotgun (WGS) entry which is preliminary data.</text>
</comment>
<organism evidence="2 3">
    <name type="scientific">Algibacter aquimarinus</name>
    <dbReference type="NCBI Taxonomy" id="1136748"/>
    <lineage>
        <taxon>Bacteria</taxon>
        <taxon>Pseudomonadati</taxon>
        <taxon>Bacteroidota</taxon>
        <taxon>Flavobacteriia</taxon>
        <taxon>Flavobacteriales</taxon>
        <taxon>Flavobacteriaceae</taxon>
        <taxon>Algibacter</taxon>
    </lineage>
</organism>
<dbReference type="RefSeq" id="WP_345167052.1">
    <property type="nucleotide sequence ID" value="NZ_BAABJK010000004.1"/>
</dbReference>
<dbReference type="Proteomes" id="UP001501692">
    <property type="component" value="Unassembled WGS sequence"/>
</dbReference>
<evidence type="ECO:0000313" key="2">
    <source>
        <dbReference type="EMBL" id="GAA4968074.1"/>
    </source>
</evidence>
<name>A0ABP9HD96_9FLAO</name>
<dbReference type="Pfam" id="PF12728">
    <property type="entry name" value="HTH_17"/>
    <property type="match status" value="1"/>
</dbReference>
<protein>
    <recommendedName>
        <fullName evidence="1">Helix-turn-helix domain-containing protein</fullName>
    </recommendedName>
</protein>
<dbReference type="EMBL" id="BAABJK010000004">
    <property type="protein sequence ID" value="GAA4968074.1"/>
    <property type="molecule type" value="Genomic_DNA"/>
</dbReference>
<dbReference type="SUPFAM" id="SSF46955">
    <property type="entry name" value="Putative DNA-binding domain"/>
    <property type="match status" value="1"/>
</dbReference>
<gene>
    <name evidence="2" type="ORF">GCM10023315_17000</name>
</gene>
<reference evidence="3" key="1">
    <citation type="journal article" date="2019" name="Int. J. Syst. Evol. Microbiol.">
        <title>The Global Catalogue of Microorganisms (GCM) 10K type strain sequencing project: providing services to taxonomists for standard genome sequencing and annotation.</title>
        <authorList>
            <consortium name="The Broad Institute Genomics Platform"/>
            <consortium name="The Broad Institute Genome Sequencing Center for Infectious Disease"/>
            <person name="Wu L."/>
            <person name="Ma J."/>
        </authorList>
    </citation>
    <scope>NUCLEOTIDE SEQUENCE [LARGE SCALE GENOMIC DNA]</scope>
    <source>
        <strain evidence="3">JCM 18287</strain>
    </source>
</reference>
<feature type="domain" description="Helix-turn-helix" evidence="1">
    <location>
        <begin position="48"/>
        <end position="91"/>
    </location>
</feature>
<proteinExistence type="predicted"/>
<sequence length="104" mass="11944">MESIQINNFKIDDLEQLLKPLIHEAVYQAVKEQINPVKTSKPKLFSRENTADILCVSLPTLHEWTKEGILNSYRIGGRVLYKEEDILNALKKTNFDLKRGAKSC</sequence>
<keyword evidence="3" id="KW-1185">Reference proteome</keyword>
<dbReference type="InterPro" id="IPR009061">
    <property type="entry name" value="DNA-bd_dom_put_sf"/>
</dbReference>
<evidence type="ECO:0000259" key="1">
    <source>
        <dbReference type="Pfam" id="PF12728"/>
    </source>
</evidence>